<dbReference type="Proteomes" id="UP000515153">
    <property type="component" value="Unplaced"/>
</dbReference>
<dbReference type="RefSeq" id="XP_030985374.1">
    <property type="nucleotide sequence ID" value="XM_031125095.1"/>
</dbReference>
<dbReference type="GeneID" id="41960004"/>
<protein>
    <recommendedName>
        <fullName evidence="3">Carboxylesterase type B domain-containing protein</fullName>
    </recommendedName>
</protein>
<dbReference type="KEGG" id="pgri:PgNI_05054"/>
<evidence type="ECO:0008006" key="3">
    <source>
        <dbReference type="Google" id="ProtNLM"/>
    </source>
</evidence>
<name>A0A6P8BE94_PYRGI</name>
<gene>
    <name evidence="2" type="ORF">PgNI_05054</name>
</gene>
<accession>A0A6P8BE94</accession>
<reference evidence="2" key="3">
    <citation type="submission" date="2025-08" db="UniProtKB">
        <authorList>
            <consortium name="RefSeq"/>
        </authorList>
    </citation>
    <scope>IDENTIFICATION</scope>
    <source>
        <strain evidence="2">NI907</strain>
    </source>
</reference>
<reference evidence="2" key="2">
    <citation type="submission" date="2019-10" db="EMBL/GenBank/DDBJ databases">
        <authorList>
            <consortium name="NCBI Genome Project"/>
        </authorList>
    </citation>
    <scope>NUCLEOTIDE SEQUENCE</scope>
    <source>
        <strain evidence="2">NI907</strain>
    </source>
</reference>
<proteinExistence type="predicted"/>
<evidence type="ECO:0000313" key="2">
    <source>
        <dbReference type="RefSeq" id="XP_030985374.1"/>
    </source>
</evidence>
<dbReference type="AlphaFoldDB" id="A0A6P8BE94"/>
<organism evidence="1 2">
    <name type="scientific">Pyricularia grisea</name>
    <name type="common">Crabgrass-specific blast fungus</name>
    <name type="synonym">Magnaporthe grisea</name>
    <dbReference type="NCBI Taxonomy" id="148305"/>
    <lineage>
        <taxon>Eukaryota</taxon>
        <taxon>Fungi</taxon>
        <taxon>Dikarya</taxon>
        <taxon>Ascomycota</taxon>
        <taxon>Pezizomycotina</taxon>
        <taxon>Sordariomycetes</taxon>
        <taxon>Sordariomycetidae</taxon>
        <taxon>Magnaporthales</taxon>
        <taxon>Pyriculariaceae</taxon>
        <taxon>Pyricularia</taxon>
    </lineage>
</organism>
<sequence length="119" mass="13505">MTYQQQIYTFDASRLTLTEGLTVVLDDEPVNRYFGSLPYVLPPTANRGIQIRHGFEPGSIHWWDGNFSTASSANSTNQALFHEDCLQLNIRIYAEPTLKQGWPVVAYLHRGFLQPGSFN</sequence>
<keyword evidence="1" id="KW-1185">Reference proteome</keyword>
<reference evidence="2" key="1">
    <citation type="journal article" date="2019" name="Mol. Biol. Evol.">
        <title>Blast fungal genomes show frequent chromosomal changes, gene gains and losses, and effector gene turnover.</title>
        <authorList>
            <person name="Gomez Luciano L.B."/>
            <person name="Jason Tsai I."/>
            <person name="Chuma I."/>
            <person name="Tosa Y."/>
            <person name="Chen Y.H."/>
            <person name="Li J.Y."/>
            <person name="Li M.Y."/>
            <person name="Jade Lu M.Y."/>
            <person name="Nakayashiki H."/>
            <person name="Li W.H."/>
        </authorList>
    </citation>
    <scope>NUCLEOTIDE SEQUENCE</scope>
    <source>
        <strain evidence="2">NI907</strain>
    </source>
</reference>
<evidence type="ECO:0000313" key="1">
    <source>
        <dbReference type="Proteomes" id="UP000515153"/>
    </source>
</evidence>